<dbReference type="AlphaFoldDB" id="A0AAE8MPX5"/>
<reference evidence="3" key="1">
    <citation type="submission" date="2018-03" db="EMBL/GenBank/DDBJ databases">
        <authorList>
            <person name="Guldener U."/>
        </authorList>
    </citation>
    <scope>NUCLEOTIDE SEQUENCE</scope>
</reference>
<feature type="compositionally biased region" description="Low complexity" evidence="1">
    <location>
        <begin position="75"/>
        <end position="94"/>
    </location>
</feature>
<feature type="signal peptide" evidence="2">
    <location>
        <begin position="1"/>
        <end position="17"/>
    </location>
</feature>
<dbReference type="EMBL" id="ONZQ02000001">
    <property type="protein sequence ID" value="SPN97580.1"/>
    <property type="molecule type" value="Genomic_DNA"/>
</dbReference>
<evidence type="ECO:0000313" key="4">
    <source>
        <dbReference type="Proteomes" id="UP001187682"/>
    </source>
</evidence>
<proteinExistence type="predicted"/>
<feature type="compositionally biased region" description="Polar residues" evidence="1">
    <location>
        <begin position="100"/>
        <end position="113"/>
    </location>
</feature>
<keyword evidence="4" id="KW-1185">Reference proteome</keyword>
<feature type="chain" id="PRO_5042075641" evidence="2">
    <location>
        <begin position="18"/>
        <end position="180"/>
    </location>
</feature>
<evidence type="ECO:0000256" key="2">
    <source>
        <dbReference type="SAM" id="SignalP"/>
    </source>
</evidence>
<organism evidence="3 4">
    <name type="scientific">Cephalotrichum gorgonifer</name>
    <dbReference type="NCBI Taxonomy" id="2041049"/>
    <lineage>
        <taxon>Eukaryota</taxon>
        <taxon>Fungi</taxon>
        <taxon>Dikarya</taxon>
        <taxon>Ascomycota</taxon>
        <taxon>Pezizomycotina</taxon>
        <taxon>Sordariomycetes</taxon>
        <taxon>Hypocreomycetidae</taxon>
        <taxon>Microascales</taxon>
        <taxon>Microascaceae</taxon>
        <taxon>Cephalotrichum</taxon>
    </lineage>
</organism>
<evidence type="ECO:0000256" key="1">
    <source>
        <dbReference type="SAM" id="MobiDB-lite"/>
    </source>
</evidence>
<accession>A0AAE8MPX5</accession>
<gene>
    <name evidence="3" type="ORF">DNG_01092</name>
</gene>
<keyword evidence="2" id="KW-0732">Signal</keyword>
<comment type="caution">
    <text evidence="3">The sequence shown here is derived from an EMBL/GenBank/DDBJ whole genome shotgun (WGS) entry which is preliminary data.</text>
</comment>
<sequence length="180" mass="18037">MKPLLPLYLLFCAHAIALKTSVSPLFRRGLLSCEDTYGEGSQQCGPPGSGYCYKPFEGQGETLEECAKGSGFEIPSTSSSSSSSSPSSEPTRSPTPSPDIESTSRTNSTTGSAPGSDEGGTECAASSAPTGTGGVGPGNGTACPGAEPTFFQTSPADRRGEALRAGAGGLCLAAAVFALL</sequence>
<evidence type="ECO:0000313" key="3">
    <source>
        <dbReference type="EMBL" id="SPN97580.1"/>
    </source>
</evidence>
<name>A0AAE8MPX5_9PEZI</name>
<protein>
    <submittedName>
        <fullName evidence="3">Uncharacterized protein</fullName>
    </submittedName>
</protein>
<dbReference type="Proteomes" id="UP001187682">
    <property type="component" value="Unassembled WGS sequence"/>
</dbReference>
<feature type="region of interest" description="Disordered" evidence="1">
    <location>
        <begin position="69"/>
        <end position="157"/>
    </location>
</feature>